<name>A0A1I8FE34_9PLAT</name>
<protein>
    <submittedName>
        <fullName evidence="2">PKD domain-containing protein</fullName>
    </submittedName>
</protein>
<proteinExistence type="predicted"/>
<evidence type="ECO:0000313" key="2">
    <source>
        <dbReference type="WBParaSite" id="maker-unitig_31085-snap-gene-0.3-mRNA-1"/>
    </source>
</evidence>
<evidence type="ECO:0000313" key="1">
    <source>
        <dbReference type="Proteomes" id="UP000095280"/>
    </source>
</evidence>
<accession>A0A1I8FE34</accession>
<organism evidence="1 2">
    <name type="scientific">Macrostomum lignano</name>
    <dbReference type="NCBI Taxonomy" id="282301"/>
    <lineage>
        <taxon>Eukaryota</taxon>
        <taxon>Metazoa</taxon>
        <taxon>Spiralia</taxon>
        <taxon>Lophotrochozoa</taxon>
        <taxon>Platyhelminthes</taxon>
        <taxon>Rhabditophora</taxon>
        <taxon>Macrostomorpha</taxon>
        <taxon>Macrostomida</taxon>
        <taxon>Macrostomidae</taxon>
        <taxon>Macrostomum</taxon>
    </lineage>
</organism>
<keyword evidence="1" id="KW-1185">Reference proteome</keyword>
<dbReference type="WBParaSite" id="maker-unitig_31085-snap-gene-0.3-mRNA-1">
    <property type="protein sequence ID" value="maker-unitig_31085-snap-gene-0.3-mRNA-1"/>
    <property type="gene ID" value="maker-unitig_31085-snap-gene-0.3"/>
</dbReference>
<reference evidence="2" key="1">
    <citation type="submission" date="2016-11" db="UniProtKB">
        <authorList>
            <consortium name="WormBaseParasite"/>
        </authorList>
    </citation>
    <scope>IDENTIFICATION</scope>
</reference>
<sequence length="256" mass="28062">LQSRFLSPTRPRTVSLSSTLFFSTVFWAPPQTPPPLPNGKMMVEFFSAEMALRVCRYRQLQSKRRLLNHGCRIAQSLDARCSPSAMITFARASLAASASAAIARCSTTGRRTSLISTRSTLRPTVVAFSWNIADSEVATATEPSFGCNVTQVVHDGEQFRPVPAGIHSGQLTARGNFSPSRFWYPLTVRVSERPPFSDEFAADRGFSVESADWRPENRDEMALAGFACGDARCCRLSCASTVDYRQSDGSGSRKGT</sequence>
<dbReference type="Proteomes" id="UP000095280">
    <property type="component" value="Unplaced"/>
</dbReference>
<dbReference type="AlphaFoldDB" id="A0A1I8FE34"/>